<dbReference type="PANTHER" id="PTHR11627">
    <property type="entry name" value="FRUCTOSE-BISPHOSPHATE ALDOLASE"/>
    <property type="match status" value="1"/>
</dbReference>
<protein>
    <recommendedName>
        <fullName evidence="3">fructose-bisphosphate aldolase</fullName>
        <ecNumber evidence="3">4.1.2.13</ecNumber>
    </recommendedName>
</protein>
<gene>
    <name evidence="6" type="primary">aldo-2</name>
    <name evidence="6" type="ORF">SNAT2548_LOCUS16381</name>
</gene>
<keyword evidence="4" id="KW-0324">Glycolysis</keyword>
<comment type="similarity">
    <text evidence="2">Belongs to the class I fructose-bisphosphate aldolase family.</text>
</comment>
<evidence type="ECO:0000256" key="4">
    <source>
        <dbReference type="ARBA" id="ARBA00023152"/>
    </source>
</evidence>
<dbReference type="EMBL" id="CAJNDS010002080">
    <property type="protein sequence ID" value="CAE7311987.1"/>
    <property type="molecule type" value="Genomic_DNA"/>
</dbReference>
<dbReference type="SUPFAM" id="SSF51569">
    <property type="entry name" value="Aldolase"/>
    <property type="match status" value="1"/>
</dbReference>
<dbReference type="AlphaFoldDB" id="A0A812P0E9"/>
<name>A0A812P0E9_9DINO</name>
<evidence type="ECO:0000256" key="5">
    <source>
        <dbReference type="ARBA" id="ARBA00023239"/>
    </source>
</evidence>
<evidence type="ECO:0000256" key="2">
    <source>
        <dbReference type="ARBA" id="ARBA00010387"/>
    </source>
</evidence>
<evidence type="ECO:0000313" key="7">
    <source>
        <dbReference type="Proteomes" id="UP000604046"/>
    </source>
</evidence>
<keyword evidence="5" id="KW-0456">Lyase</keyword>
<sequence>MSCLEAAGMEPNEESRQRWREFCYTNGLQPYCSAVVMEEEALNYTDDAARTLPQILSDQGVVPAMRVDQGFVPLNSFGEKGTEGIVLLQERCEDFYKSGVRIAKWRTQLECNLEMPTDVAVWENSDCIARAARICQANGLAFIAEVQTAQNTGSHSIERTAYVCEKVSTWGMAGRFSSHRWTQSAAGLPPDMPESMRRIMDDYERRRAEEDAHQSAFWRLANSSTGALLGAALAGAILWLFYCLDDVSSSPQGLWAVLFRKLGEESASQVLVKAARWRLLPRDLDKDDPYLMIEPHEGLKFYTPVGLGPGLDTCGEGLAAFFNLGFGFVEVGPVGAGGAKPEMVLQNLERRDVSQQIAQLGLLGASVGGSREELLSLMSLLGPKLQLFAVDLAALPANNRGEVAKIAKELVLAAMQLPGGGPRIFLRLPASWPDASASHEERCRAVAEVAEAARRSEASGLIICRVYCLNVLV</sequence>
<dbReference type="InterPro" id="IPR013785">
    <property type="entry name" value="Aldolase_TIM"/>
</dbReference>
<dbReference type="GO" id="GO:0004332">
    <property type="term" value="F:fructose-bisphosphate aldolase activity"/>
    <property type="evidence" value="ECO:0007669"/>
    <property type="project" value="UniProtKB-EC"/>
</dbReference>
<dbReference type="Pfam" id="PF00274">
    <property type="entry name" value="Glycolytic"/>
    <property type="match status" value="1"/>
</dbReference>
<dbReference type="EC" id="4.1.2.13" evidence="3"/>
<dbReference type="UniPathway" id="UPA00109">
    <property type="reaction ID" value="UER00183"/>
</dbReference>
<accession>A0A812P0E9</accession>
<reference evidence="6" key="1">
    <citation type="submission" date="2021-02" db="EMBL/GenBank/DDBJ databases">
        <authorList>
            <person name="Dougan E. K."/>
            <person name="Rhodes N."/>
            <person name="Thang M."/>
            <person name="Chan C."/>
        </authorList>
    </citation>
    <scope>NUCLEOTIDE SEQUENCE</scope>
</reference>
<proteinExistence type="inferred from homology"/>
<comment type="caution">
    <text evidence="6">The sequence shown here is derived from an EMBL/GenBank/DDBJ whole genome shotgun (WGS) entry which is preliminary data.</text>
</comment>
<dbReference type="InterPro" id="IPR000741">
    <property type="entry name" value="FBA_I"/>
</dbReference>
<evidence type="ECO:0000313" key="6">
    <source>
        <dbReference type="EMBL" id="CAE7311987.1"/>
    </source>
</evidence>
<dbReference type="Gene3D" id="3.20.20.70">
    <property type="entry name" value="Aldolase class I"/>
    <property type="match status" value="2"/>
</dbReference>
<dbReference type="GO" id="GO:0006096">
    <property type="term" value="P:glycolytic process"/>
    <property type="evidence" value="ECO:0007669"/>
    <property type="project" value="UniProtKB-UniPathway"/>
</dbReference>
<dbReference type="SUPFAM" id="SSF51395">
    <property type="entry name" value="FMN-linked oxidoreductases"/>
    <property type="match status" value="1"/>
</dbReference>
<comment type="pathway">
    <text evidence="1">Carbohydrate degradation; glycolysis; D-glyceraldehyde 3-phosphate and glycerone phosphate from D-glucose: step 4/4.</text>
</comment>
<evidence type="ECO:0000256" key="1">
    <source>
        <dbReference type="ARBA" id="ARBA00004714"/>
    </source>
</evidence>
<organism evidence="6 7">
    <name type="scientific">Symbiodinium natans</name>
    <dbReference type="NCBI Taxonomy" id="878477"/>
    <lineage>
        <taxon>Eukaryota</taxon>
        <taxon>Sar</taxon>
        <taxon>Alveolata</taxon>
        <taxon>Dinophyceae</taxon>
        <taxon>Suessiales</taxon>
        <taxon>Symbiodiniaceae</taxon>
        <taxon>Symbiodinium</taxon>
    </lineage>
</organism>
<dbReference type="OrthoDB" id="14784at2759"/>
<evidence type="ECO:0000256" key="3">
    <source>
        <dbReference type="ARBA" id="ARBA00013068"/>
    </source>
</evidence>
<dbReference type="Proteomes" id="UP000604046">
    <property type="component" value="Unassembled WGS sequence"/>
</dbReference>
<keyword evidence="7" id="KW-1185">Reference proteome</keyword>